<dbReference type="SMART" id="SM00967">
    <property type="entry name" value="SpoU_sub_bind"/>
    <property type="match status" value="1"/>
</dbReference>
<dbReference type="EMBL" id="WSRS01000011">
    <property type="protein sequence ID" value="MVX58474.1"/>
    <property type="molecule type" value="Genomic_DNA"/>
</dbReference>
<dbReference type="EMBL" id="JACBXX010000134">
    <property type="protein sequence ID" value="NYS96761.1"/>
    <property type="molecule type" value="Genomic_DNA"/>
</dbReference>
<dbReference type="GO" id="GO:0005737">
    <property type="term" value="C:cytoplasm"/>
    <property type="evidence" value="ECO:0007669"/>
    <property type="project" value="UniProtKB-ARBA"/>
</dbReference>
<gene>
    <name evidence="5" type="ORF">E5983_02250</name>
    <name evidence="6" type="ORF">HZY94_06165</name>
</gene>
<comment type="caution">
    <text evidence="6">The sequence shown here is derived from an EMBL/GenBank/DDBJ whole genome shotgun (WGS) entry which is preliminary data.</text>
</comment>
<sequence length="245" mass="26880">MTIITSKTNPLIKKIKKLTKKKYRKDSYLIEGWHLFEEAYQAGASFGPILILEEERHRLPADVNYQVVSPAVLAEVADSKTPQGIVAEVQREVQEVPDLTQGKWLYLEEVQDPGNVGTMIRTADAAGFTGVLVSPGTADIYSPKTLRSMQGSHWHLPIYEYPLDQLAQEAHAPLLVTSLQNRSQSYLDLGPLDAVILLMGNEGQGASEQAHSLADQTVHIPMAGQAESLNVAIASGILLFHLKNS</sequence>
<dbReference type="CDD" id="cd18095">
    <property type="entry name" value="SpoU-like_rRNA-MTase"/>
    <property type="match status" value="1"/>
</dbReference>
<proteinExistence type="inferred from homology"/>
<dbReference type="Proteomes" id="UP000461595">
    <property type="component" value="Unassembled WGS sequence"/>
</dbReference>
<dbReference type="Gene3D" id="3.40.1280.10">
    <property type="match status" value="1"/>
</dbReference>
<feature type="domain" description="RNA 2-O ribose methyltransferase substrate binding" evidence="4">
    <location>
        <begin position="29"/>
        <end position="95"/>
    </location>
</feature>
<evidence type="ECO:0000256" key="3">
    <source>
        <dbReference type="ARBA" id="ARBA00022679"/>
    </source>
</evidence>
<dbReference type="GO" id="GO:0032259">
    <property type="term" value="P:methylation"/>
    <property type="evidence" value="ECO:0007669"/>
    <property type="project" value="UniProtKB-KW"/>
</dbReference>
<dbReference type="InterPro" id="IPR053888">
    <property type="entry name" value="MRM3-like_sub_bind"/>
</dbReference>
<dbReference type="GO" id="GO:0003723">
    <property type="term" value="F:RNA binding"/>
    <property type="evidence" value="ECO:0007669"/>
    <property type="project" value="InterPro"/>
</dbReference>
<dbReference type="OrthoDB" id="9785673at2"/>
<dbReference type="Pfam" id="PF22435">
    <property type="entry name" value="MRM3-like_sub_bind"/>
    <property type="match status" value="1"/>
</dbReference>
<dbReference type="InterPro" id="IPR013123">
    <property type="entry name" value="SpoU_subst-bd"/>
</dbReference>
<dbReference type="PANTHER" id="PTHR43191:SF2">
    <property type="entry name" value="RRNA METHYLTRANSFERASE 3, MITOCHONDRIAL"/>
    <property type="match status" value="1"/>
</dbReference>
<dbReference type="InterPro" id="IPR029028">
    <property type="entry name" value="Alpha/beta_knot_MTases"/>
</dbReference>
<dbReference type="InterPro" id="IPR001537">
    <property type="entry name" value="SpoU_MeTrfase"/>
</dbReference>
<dbReference type="SUPFAM" id="SSF55315">
    <property type="entry name" value="L30e-like"/>
    <property type="match status" value="1"/>
</dbReference>
<keyword evidence="3 6" id="KW-0808">Transferase</keyword>
<reference evidence="5 7" key="1">
    <citation type="submission" date="2019-12" db="EMBL/GenBank/DDBJ databases">
        <title>Microbes associate with the intestines of laboratory mice.</title>
        <authorList>
            <person name="Navarre W."/>
            <person name="Wong E."/>
        </authorList>
    </citation>
    <scope>NUCLEOTIDE SEQUENCE [LARGE SCALE GENOMIC DNA]</scope>
    <source>
        <strain evidence="5 7">NM51_B2-22</strain>
    </source>
</reference>
<evidence type="ECO:0000313" key="6">
    <source>
        <dbReference type="EMBL" id="NYS96761.1"/>
    </source>
</evidence>
<evidence type="ECO:0000256" key="2">
    <source>
        <dbReference type="ARBA" id="ARBA00022603"/>
    </source>
</evidence>
<name>A0A7Z0M6T3_9STRE</name>
<evidence type="ECO:0000313" key="7">
    <source>
        <dbReference type="Proteomes" id="UP000461595"/>
    </source>
</evidence>
<dbReference type="AlphaFoldDB" id="A0A7Z0M6T3"/>
<dbReference type="SUPFAM" id="SSF75217">
    <property type="entry name" value="alpha/beta knot"/>
    <property type="match status" value="1"/>
</dbReference>
<dbReference type="PANTHER" id="PTHR43191">
    <property type="entry name" value="RRNA METHYLTRANSFERASE 3"/>
    <property type="match status" value="1"/>
</dbReference>
<keyword evidence="2 6" id="KW-0489">Methyltransferase</keyword>
<evidence type="ECO:0000256" key="1">
    <source>
        <dbReference type="ARBA" id="ARBA00007228"/>
    </source>
</evidence>
<dbReference type="InterPro" id="IPR029064">
    <property type="entry name" value="Ribosomal_eL30-like_sf"/>
</dbReference>
<evidence type="ECO:0000259" key="4">
    <source>
        <dbReference type="SMART" id="SM00967"/>
    </source>
</evidence>
<dbReference type="GO" id="GO:0006396">
    <property type="term" value="P:RNA processing"/>
    <property type="evidence" value="ECO:0007669"/>
    <property type="project" value="InterPro"/>
</dbReference>
<evidence type="ECO:0000313" key="5">
    <source>
        <dbReference type="EMBL" id="MVX58474.1"/>
    </source>
</evidence>
<dbReference type="GO" id="GO:0008173">
    <property type="term" value="F:RNA methyltransferase activity"/>
    <property type="evidence" value="ECO:0007669"/>
    <property type="project" value="InterPro"/>
</dbReference>
<dbReference type="InterPro" id="IPR051259">
    <property type="entry name" value="rRNA_Methyltransferase"/>
</dbReference>
<organism evidence="6 8">
    <name type="scientific">Streptococcus danieliae</name>
    <dbReference type="NCBI Taxonomy" id="747656"/>
    <lineage>
        <taxon>Bacteria</taxon>
        <taxon>Bacillati</taxon>
        <taxon>Bacillota</taxon>
        <taxon>Bacilli</taxon>
        <taxon>Lactobacillales</taxon>
        <taxon>Streptococcaceae</taxon>
        <taxon>Streptococcus</taxon>
    </lineage>
</organism>
<dbReference type="InterPro" id="IPR029026">
    <property type="entry name" value="tRNA_m1G_MTases_N"/>
</dbReference>
<dbReference type="Pfam" id="PF00588">
    <property type="entry name" value="SpoU_methylase"/>
    <property type="match status" value="1"/>
</dbReference>
<reference evidence="6 8" key="2">
    <citation type="submission" date="2020-07" db="EMBL/GenBank/DDBJ databases">
        <title>MOT database genomes.</title>
        <authorList>
            <person name="Joseph S."/>
            <person name="Aduse-Opoku J."/>
            <person name="Hashim A."/>
            <person name="Wade W."/>
            <person name="Curtis M."/>
        </authorList>
    </citation>
    <scope>NUCLEOTIDE SEQUENCE [LARGE SCALE GENOMIC DNA]</scope>
    <source>
        <strain evidence="6 8">STR</strain>
    </source>
</reference>
<dbReference type="Gene3D" id="3.30.1330.30">
    <property type="match status" value="1"/>
</dbReference>
<accession>A0A7Z0M6T3</accession>
<dbReference type="Proteomes" id="UP000589521">
    <property type="component" value="Unassembled WGS sequence"/>
</dbReference>
<protein>
    <submittedName>
        <fullName evidence="6">RNA methyltransferase</fullName>
    </submittedName>
</protein>
<comment type="similarity">
    <text evidence="1">Belongs to the class IV-like SAM-binding methyltransferase superfamily. RNA methyltransferase TrmH family.</text>
</comment>
<dbReference type="RefSeq" id="WP_160332299.1">
    <property type="nucleotide sequence ID" value="NZ_CATKDJ010000126.1"/>
</dbReference>
<evidence type="ECO:0000313" key="8">
    <source>
        <dbReference type="Proteomes" id="UP000589521"/>
    </source>
</evidence>